<keyword evidence="3" id="KW-1185">Reference proteome</keyword>
<feature type="non-terminal residue" evidence="2">
    <location>
        <position position="1"/>
    </location>
</feature>
<dbReference type="EMBL" id="JANBPT010000018">
    <property type="protein sequence ID" value="KAJ1930002.1"/>
    <property type="molecule type" value="Genomic_DNA"/>
</dbReference>
<comment type="similarity">
    <text evidence="1">Belongs to the MDM20/NAA25 family.</text>
</comment>
<dbReference type="InterPro" id="IPR019183">
    <property type="entry name" value="NAA25_NatB_aux_su"/>
</dbReference>
<evidence type="ECO:0000313" key="2">
    <source>
        <dbReference type="EMBL" id="KAJ1930002.1"/>
    </source>
</evidence>
<comment type="caution">
    <text evidence="2">The sequence shown here is derived from an EMBL/GenBank/DDBJ whole genome shotgun (WGS) entry which is preliminary data.</text>
</comment>
<reference evidence="2" key="1">
    <citation type="submission" date="2022-07" db="EMBL/GenBank/DDBJ databases">
        <title>Phylogenomic reconstructions and comparative analyses of Kickxellomycotina fungi.</title>
        <authorList>
            <person name="Reynolds N.K."/>
            <person name="Stajich J.E."/>
            <person name="Barry K."/>
            <person name="Grigoriev I.V."/>
            <person name="Crous P."/>
            <person name="Smith M.E."/>
        </authorList>
    </citation>
    <scope>NUCLEOTIDE SEQUENCE</scope>
    <source>
        <strain evidence="2">RSA 861</strain>
    </source>
</reference>
<organism evidence="2 3">
    <name type="scientific">Tieghemiomyces parasiticus</name>
    <dbReference type="NCBI Taxonomy" id="78921"/>
    <lineage>
        <taxon>Eukaryota</taxon>
        <taxon>Fungi</taxon>
        <taxon>Fungi incertae sedis</taxon>
        <taxon>Zoopagomycota</taxon>
        <taxon>Kickxellomycotina</taxon>
        <taxon>Dimargaritomycetes</taxon>
        <taxon>Dimargaritales</taxon>
        <taxon>Dimargaritaceae</taxon>
        <taxon>Tieghemiomyces</taxon>
    </lineage>
</organism>
<accession>A0A9W8DYZ2</accession>
<dbReference type="OrthoDB" id="1874341at2759"/>
<dbReference type="PANTHER" id="PTHR22767:SF3">
    <property type="entry name" value="N-ALPHA-ACETYLTRANSFERASE 25, NATB AUXILIARY SUBUNIT"/>
    <property type="match status" value="1"/>
</dbReference>
<evidence type="ECO:0000313" key="3">
    <source>
        <dbReference type="Proteomes" id="UP001150569"/>
    </source>
</evidence>
<proteinExistence type="inferred from homology"/>
<name>A0A9W8DYZ2_9FUNG</name>
<evidence type="ECO:0000256" key="1">
    <source>
        <dbReference type="ARBA" id="ARBA00006298"/>
    </source>
</evidence>
<dbReference type="PANTHER" id="PTHR22767">
    <property type="entry name" value="N-TERMINAL ACETYLTRANSFERASE-RELATED"/>
    <property type="match status" value="1"/>
</dbReference>
<sequence length="809" mass="89917">AAVKLNQTFKKKKYVMWTIMSLLSQAQDTQADDSQRRLYNALAGRMLEKAETSGDLDTAEGLWAYLQALERWGKFGAGTQLFTKPHWAQFTAVDPMLFDRQIQFLHLDGQYSRVLSLTLEKICTGCDDWQYYQMYADALLARAQTETDDAWAGELERVTEVTRERPSSRSLLLWQLELRSRLAAAGHATAAARLDTVAQTLRTYLDRFGGRPSAFDDVRRFVVTLAAAESPDKSRTELLTYVRGIVEGLADATISLRSYLNATKVYLCLRRTELAPDVQADWLAVAQRLTTRFATARQAAPIKEPNADQDDCLFLAAQLLVMYYATTVVPGRYRYIYAALTLLECGLRVSPDNFHFKLLAIRLYALTAAYPRALELYRGLDLKNVQHDSLSYWLVGQGRALGHLTADLHQAHGALTIYRSNEAETPDMLALAYRNGAYSQIMDFLEFQRRLDFSLQKYVLNTSTIRVELIQEADLPGLFDTLASTDLLNFSVDEAYIQSLSDNRDFSVLPFPTDRSAVAGVNDTATTVSDGGTATAGVPTFERRTRPAGTGCVREAQLVALVIHVLHHLATHALEPLADSRQLLEAKLADAQASVNIIPAEVPAEIASGTLTLTRAVIQLVHWCEDVFRACAADGGSDPAENVVEIESTLTAAQQGLFTEVGGWIQELGVPNATDEHALPTLPEATALLELCNVYLLALMSLQRFSPAGGDRAAVYRRLVGSFAQESRARFAALLNRCRDHLTALKDRDFAKSYEERYLSFVGDLDAVVTPVTQLIMPANLIAHHLAGWRGSLEQIISELDRRVTLFRM</sequence>
<gene>
    <name evidence="2" type="primary">MDM20</name>
    <name evidence="2" type="ORF">IWQ60_000666</name>
</gene>
<protein>
    <submittedName>
        <fullName evidence="2">Mitochondrial distribution and morphology</fullName>
    </submittedName>
</protein>
<dbReference type="Pfam" id="PF09797">
    <property type="entry name" value="NatB_MDM20"/>
    <property type="match status" value="1"/>
</dbReference>
<dbReference type="AlphaFoldDB" id="A0A9W8DYZ2"/>
<dbReference type="Proteomes" id="UP001150569">
    <property type="component" value="Unassembled WGS sequence"/>
</dbReference>
<dbReference type="GO" id="GO:0031416">
    <property type="term" value="C:NatB complex"/>
    <property type="evidence" value="ECO:0007669"/>
    <property type="project" value="TreeGrafter"/>
</dbReference>